<evidence type="ECO:0000313" key="2">
    <source>
        <dbReference type="EMBL" id="KAH9838168.1"/>
    </source>
</evidence>
<name>A0A9W7SX96_9PEZI</name>
<feature type="region of interest" description="Disordered" evidence="1">
    <location>
        <begin position="1"/>
        <end position="35"/>
    </location>
</feature>
<sequence length="80" mass="8527">MPSEILTRTPPAPPSPKPLTSSHTLTTTKVPDRNTVARLYKTPSHDFTTNSNAPVVSFAHALLPFPDNTCILDNGFGPGA</sequence>
<protein>
    <submittedName>
        <fullName evidence="2">Uncharacterized protein</fullName>
    </submittedName>
</protein>
<evidence type="ECO:0000256" key="1">
    <source>
        <dbReference type="SAM" id="MobiDB-lite"/>
    </source>
</evidence>
<reference evidence="2 3" key="2">
    <citation type="journal article" date="2021" name="Curr. Genet.">
        <title>Genetic response to nitrogen starvation in the aggressive Eucalyptus foliar pathogen Teratosphaeria destructans.</title>
        <authorList>
            <person name="Havenga M."/>
            <person name="Wingfield B.D."/>
            <person name="Wingfield M.J."/>
            <person name="Dreyer L.L."/>
            <person name="Roets F."/>
            <person name="Aylward J."/>
        </authorList>
    </citation>
    <scope>NUCLEOTIDE SEQUENCE [LARGE SCALE GENOMIC DNA]</scope>
    <source>
        <strain evidence="2">CMW44962</strain>
    </source>
</reference>
<dbReference type="EMBL" id="RIBY02000724">
    <property type="protein sequence ID" value="KAH9838168.1"/>
    <property type="molecule type" value="Genomic_DNA"/>
</dbReference>
<dbReference type="Proteomes" id="UP001138500">
    <property type="component" value="Unassembled WGS sequence"/>
</dbReference>
<comment type="caution">
    <text evidence="2">The sequence shown here is derived from an EMBL/GenBank/DDBJ whole genome shotgun (WGS) entry which is preliminary data.</text>
</comment>
<proteinExistence type="predicted"/>
<dbReference type="AlphaFoldDB" id="A0A9W7SX96"/>
<evidence type="ECO:0000313" key="3">
    <source>
        <dbReference type="Proteomes" id="UP001138500"/>
    </source>
</evidence>
<gene>
    <name evidence="2" type="ORF">Tdes44962_MAKER08224</name>
</gene>
<organism evidence="2 3">
    <name type="scientific">Teratosphaeria destructans</name>
    <dbReference type="NCBI Taxonomy" id="418781"/>
    <lineage>
        <taxon>Eukaryota</taxon>
        <taxon>Fungi</taxon>
        <taxon>Dikarya</taxon>
        <taxon>Ascomycota</taxon>
        <taxon>Pezizomycotina</taxon>
        <taxon>Dothideomycetes</taxon>
        <taxon>Dothideomycetidae</taxon>
        <taxon>Mycosphaerellales</taxon>
        <taxon>Teratosphaeriaceae</taxon>
        <taxon>Teratosphaeria</taxon>
    </lineage>
</organism>
<reference evidence="2 3" key="1">
    <citation type="journal article" date="2018" name="IMA Fungus">
        <title>IMA Genome-F 10: Nine draft genome sequences of Claviceps purpurea s.lat., including C. arundinis, C. humidiphila, and C. cf. spartinae, pseudomolecules for the pitch canker pathogen Fusarium circinatum, draft genome of Davidsoniella eucalypti, Grosmannia galeiformis, Quambalaria eucalypti, and Teratosphaeria destructans.</title>
        <authorList>
            <person name="Wingfield B.D."/>
            <person name="Liu M."/>
            <person name="Nguyen H.D."/>
            <person name="Lane F.A."/>
            <person name="Morgan S.W."/>
            <person name="De Vos L."/>
            <person name="Wilken P.M."/>
            <person name="Duong T.A."/>
            <person name="Aylward J."/>
            <person name="Coetzee M.P."/>
            <person name="Dadej K."/>
            <person name="De Beer Z.W."/>
            <person name="Findlay W."/>
            <person name="Havenga M."/>
            <person name="Kolarik M."/>
            <person name="Menzies J.G."/>
            <person name="Naidoo K."/>
            <person name="Pochopski O."/>
            <person name="Shoukouhi P."/>
            <person name="Santana Q.C."/>
            <person name="Seifert K.A."/>
            <person name="Soal N."/>
            <person name="Steenkamp E.T."/>
            <person name="Tatham C.T."/>
            <person name="van der Nest M.A."/>
            <person name="Wingfield M.J."/>
        </authorList>
    </citation>
    <scope>NUCLEOTIDE SEQUENCE [LARGE SCALE GENOMIC DNA]</scope>
    <source>
        <strain evidence="2">CMW44962</strain>
    </source>
</reference>
<accession>A0A9W7SX96</accession>
<keyword evidence="3" id="KW-1185">Reference proteome</keyword>